<dbReference type="EMBL" id="JAFLEQ010000011">
    <property type="protein sequence ID" value="MBN9644355.1"/>
    <property type="molecule type" value="Genomic_DNA"/>
</dbReference>
<dbReference type="InterPro" id="IPR002347">
    <property type="entry name" value="SDR_fam"/>
</dbReference>
<accession>A0A939E0T3</accession>
<comment type="similarity">
    <text evidence="1">Belongs to the short-chain dehydrogenases/reductases (SDR) family.</text>
</comment>
<dbReference type="PRINTS" id="PR00081">
    <property type="entry name" value="GDHRDH"/>
</dbReference>
<comment type="caution">
    <text evidence="3">The sequence shown here is derived from an EMBL/GenBank/DDBJ whole genome shotgun (WGS) entry which is preliminary data.</text>
</comment>
<dbReference type="SUPFAM" id="SSF51735">
    <property type="entry name" value="NAD(P)-binding Rossmann-fold domains"/>
    <property type="match status" value="1"/>
</dbReference>
<keyword evidence="4" id="KW-1185">Reference proteome</keyword>
<dbReference type="InterPro" id="IPR020904">
    <property type="entry name" value="Sc_DH/Rdtase_CS"/>
</dbReference>
<proteinExistence type="inferred from homology"/>
<dbReference type="GO" id="GO:0016020">
    <property type="term" value="C:membrane"/>
    <property type="evidence" value="ECO:0007669"/>
    <property type="project" value="TreeGrafter"/>
</dbReference>
<dbReference type="PANTHER" id="PTHR44196:SF1">
    <property type="entry name" value="DEHYDROGENASE_REDUCTASE SDR FAMILY MEMBER 7B"/>
    <property type="match status" value="1"/>
</dbReference>
<dbReference type="AlphaFoldDB" id="A0A939E0T3"/>
<dbReference type="Proteomes" id="UP000664332">
    <property type="component" value="Unassembled WGS sequence"/>
</dbReference>
<reference evidence="3" key="1">
    <citation type="submission" date="2021-03" db="EMBL/GenBank/DDBJ databases">
        <authorList>
            <person name="Sun Q."/>
        </authorList>
    </citation>
    <scope>NUCLEOTIDE SEQUENCE</scope>
    <source>
        <strain evidence="3">CCM 8862</strain>
    </source>
</reference>
<dbReference type="InterPro" id="IPR036291">
    <property type="entry name" value="NAD(P)-bd_dom_sf"/>
</dbReference>
<keyword evidence="2" id="KW-0560">Oxidoreductase</keyword>
<evidence type="ECO:0000313" key="3">
    <source>
        <dbReference type="EMBL" id="MBN9644355.1"/>
    </source>
</evidence>
<gene>
    <name evidence="3" type="ORF">JZY06_06995</name>
</gene>
<dbReference type="PROSITE" id="PS00061">
    <property type="entry name" value="ADH_SHORT"/>
    <property type="match status" value="1"/>
</dbReference>
<dbReference type="RefSeq" id="WP_207278841.1">
    <property type="nucleotide sequence ID" value="NZ_JAFLEQ010000011.1"/>
</dbReference>
<evidence type="ECO:0000313" key="4">
    <source>
        <dbReference type="Proteomes" id="UP000664332"/>
    </source>
</evidence>
<evidence type="ECO:0000256" key="1">
    <source>
        <dbReference type="ARBA" id="ARBA00006484"/>
    </source>
</evidence>
<dbReference type="PANTHER" id="PTHR44196">
    <property type="entry name" value="DEHYDROGENASE/REDUCTASE SDR FAMILY MEMBER 7B"/>
    <property type="match status" value="1"/>
</dbReference>
<organism evidence="3 4">
    <name type="scientific">Corynebacterium mendelii</name>
    <dbReference type="NCBI Taxonomy" id="2765362"/>
    <lineage>
        <taxon>Bacteria</taxon>
        <taxon>Bacillati</taxon>
        <taxon>Actinomycetota</taxon>
        <taxon>Actinomycetes</taxon>
        <taxon>Mycobacteriales</taxon>
        <taxon>Corynebacteriaceae</taxon>
        <taxon>Corynebacterium</taxon>
    </lineage>
</organism>
<dbReference type="Pfam" id="PF00106">
    <property type="entry name" value="adh_short"/>
    <property type="match status" value="1"/>
</dbReference>
<dbReference type="GO" id="GO:0016491">
    <property type="term" value="F:oxidoreductase activity"/>
    <property type="evidence" value="ECO:0007669"/>
    <property type="project" value="UniProtKB-KW"/>
</dbReference>
<protein>
    <submittedName>
        <fullName evidence="3">SDR family NAD(P)-dependent oxidoreductase</fullName>
    </submittedName>
</protein>
<dbReference type="Gene3D" id="3.40.50.720">
    <property type="entry name" value="NAD(P)-binding Rossmann-like Domain"/>
    <property type="match status" value="1"/>
</dbReference>
<evidence type="ECO:0000256" key="2">
    <source>
        <dbReference type="ARBA" id="ARBA00023002"/>
    </source>
</evidence>
<name>A0A939E0T3_9CORY</name>
<sequence>MPTAIVTGASGGLGSEVTSLLVERGWEVLAQYHNQPGAEKDAIWWKADFTSGAPEFEHLPHRKHIHALIHCAGTATQTRCEDAFIDDWQEAMALHLIGPAQLTNQCLPALRQAAGHVIYINSLIALTPEAEWAPYCASKAAAKAWLACLRQEEPGIVATEIFADKIDTQQRRTVLAKSSMLYEPDDYMQPEAVARVVARLLDAPPEIEPSSVMLRRSGR</sequence>